<dbReference type="GO" id="GO:0005886">
    <property type="term" value="C:plasma membrane"/>
    <property type="evidence" value="ECO:0007669"/>
    <property type="project" value="UniProtKB-SubCell"/>
</dbReference>
<evidence type="ECO:0000313" key="8">
    <source>
        <dbReference type="EMBL" id="ALH23058.1"/>
    </source>
</evidence>
<dbReference type="SUPFAM" id="SSF103481">
    <property type="entry name" value="Multidrug resistance efflux transporter EmrE"/>
    <property type="match status" value="1"/>
</dbReference>
<feature type="transmembrane region" description="Helical" evidence="7">
    <location>
        <begin position="82"/>
        <end position="101"/>
    </location>
</feature>
<reference evidence="8 9" key="1">
    <citation type="journal article" date="2015" name="Genome Announc.">
        <title>The 474-Kilobase-Pair Complete Genome Sequence of CeV-01B, a Virus Infecting Haptolina (Chrysochromulina) ericina (Prymnesiophyceae).</title>
        <authorList>
            <person name="Gallot-Lavallee L."/>
            <person name="Pagarete A."/>
            <person name="Legendre M."/>
            <person name="Santini S."/>
            <person name="Sandaa R.A."/>
            <person name="Himmelbauer H."/>
            <person name="Ogata H."/>
            <person name="Bratbak G."/>
            <person name="Claverie J.M."/>
        </authorList>
    </citation>
    <scope>NUCLEOTIDE SEQUENCE [LARGE SCALE GENOMIC DNA]</scope>
    <source>
        <strain evidence="8">CeV-01B</strain>
    </source>
</reference>
<comment type="subcellular location">
    <subcellularLocation>
        <location evidence="1">Cell membrane</location>
        <topology evidence="1">Multi-pass membrane protein</topology>
    </subcellularLocation>
</comment>
<keyword evidence="6 7" id="KW-0472">Membrane</keyword>
<dbReference type="PANTHER" id="PTHR30561:SF1">
    <property type="entry name" value="MULTIDRUG TRANSPORTER EMRE"/>
    <property type="match status" value="1"/>
</dbReference>
<keyword evidence="3" id="KW-1003">Cell membrane</keyword>
<dbReference type="KEGG" id="vg:26049019"/>
<keyword evidence="9" id="KW-1185">Reference proteome</keyword>
<dbReference type="EMBL" id="KT820662">
    <property type="protein sequence ID" value="ALH23058.1"/>
    <property type="molecule type" value="Genomic_DNA"/>
</dbReference>
<gene>
    <name evidence="8" type="ORF">ceV_152</name>
</gene>
<dbReference type="InterPro" id="IPR037185">
    <property type="entry name" value="EmrE-like"/>
</dbReference>
<sequence>MLVKYANNPLIISQSYTPLATIMIIKPETYLLGSILLETCATCGLKYTLKNKFWYIPVYMGYGVSFYIFPKSLVKYSLSTAYTIWCGVGLILTTTVDILIYKELLTIRKFLGLLAVIIGIKITK</sequence>
<dbReference type="Pfam" id="PF00893">
    <property type="entry name" value="Multi_Drug_Res"/>
    <property type="match status" value="1"/>
</dbReference>
<accession>A0A0N9Q9B0</accession>
<evidence type="ECO:0000256" key="3">
    <source>
        <dbReference type="ARBA" id="ARBA00022475"/>
    </source>
</evidence>
<dbReference type="InterPro" id="IPR000390">
    <property type="entry name" value="Small_drug/metabolite_transptr"/>
</dbReference>
<evidence type="ECO:0000256" key="7">
    <source>
        <dbReference type="SAM" id="Phobius"/>
    </source>
</evidence>
<keyword evidence="5 7" id="KW-1133">Transmembrane helix</keyword>
<proteinExistence type="predicted"/>
<dbReference type="GO" id="GO:0022857">
    <property type="term" value="F:transmembrane transporter activity"/>
    <property type="evidence" value="ECO:0007669"/>
    <property type="project" value="InterPro"/>
</dbReference>
<evidence type="ECO:0000313" key="9">
    <source>
        <dbReference type="Proteomes" id="UP000203826"/>
    </source>
</evidence>
<evidence type="ECO:0000256" key="2">
    <source>
        <dbReference type="ARBA" id="ARBA00022448"/>
    </source>
</evidence>
<organism evidence="8 9">
    <name type="scientific">Chrysochromulina ericina virus CeV-01B</name>
    <dbReference type="NCBI Taxonomy" id="3070830"/>
    <lineage>
        <taxon>Viruses</taxon>
        <taxon>Varidnaviria</taxon>
        <taxon>Bamfordvirae</taxon>
        <taxon>Nucleocytoviricota</taxon>
        <taxon>Megaviricetes</taxon>
        <taxon>Imitervirales</taxon>
        <taxon>Mesomimiviridae</taxon>
        <taxon>Tethysvirus</taxon>
        <taxon>Tethysvirus raunefjordenense</taxon>
    </lineage>
</organism>
<feature type="transmembrane region" description="Helical" evidence="7">
    <location>
        <begin position="53"/>
        <end position="70"/>
    </location>
</feature>
<keyword evidence="4 7" id="KW-0812">Transmembrane</keyword>
<evidence type="ECO:0000256" key="1">
    <source>
        <dbReference type="ARBA" id="ARBA00004651"/>
    </source>
</evidence>
<dbReference type="InterPro" id="IPR045324">
    <property type="entry name" value="Small_multidrug_res"/>
</dbReference>
<dbReference type="PANTHER" id="PTHR30561">
    <property type="entry name" value="SMR FAMILY PROTON-DEPENDENT DRUG EFFLUX TRANSPORTER SUGE"/>
    <property type="match status" value="1"/>
</dbReference>
<keyword evidence="2" id="KW-0813">Transport</keyword>
<evidence type="ECO:0000256" key="6">
    <source>
        <dbReference type="ARBA" id="ARBA00023136"/>
    </source>
</evidence>
<protein>
    <submittedName>
        <fullName evidence="8">Quaternary amonium transporter</fullName>
    </submittedName>
</protein>
<evidence type="ECO:0000256" key="4">
    <source>
        <dbReference type="ARBA" id="ARBA00022692"/>
    </source>
</evidence>
<dbReference type="Proteomes" id="UP000203826">
    <property type="component" value="Segment"/>
</dbReference>
<dbReference type="Gene3D" id="1.10.3730.20">
    <property type="match status" value="1"/>
</dbReference>
<name>A0A0N9Q9B0_9VIRU</name>
<evidence type="ECO:0000256" key="5">
    <source>
        <dbReference type="ARBA" id="ARBA00022989"/>
    </source>
</evidence>